<evidence type="ECO:0000256" key="5">
    <source>
        <dbReference type="ARBA" id="ARBA00022729"/>
    </source>
</evidence>
<feature type="binding site" evidence="13">
    <location>
        <position position="282"/>
    </location>
    <ligand>
        <name>Zn(2+)</name>
        <dbReference type="ChEBI" id="CHEBI:29105"/>
        <label>2</label>
    </ligand>
</feature>
<dbReference type="Pfam" id="PF19272">
    <property type="entry name" value="ASMase_C"/>
    <property type="match status" value="1"/>
</dbReference>
<feature type="disulfide bond" evidence="14">
    <location>
        <begin position="92"/>
        <end position="168"/>
    </location>
</feature>
<dbReference type="InterPro" id="IPR029052">
    <property type="entry name" value="Metallo-depent_PP-like"/>
</dbReference>
<evidence type="ECO:0000256" key="1">
    <source>
        <dbReference type="ARBA" id="ARBA00004613"/>
    </source>
</evidence>
<feature type="binding site" evidence="13">
    <location>
        <position position="210"/>
    </location>
    <ligand>
        <name>Zn(2+)</name>
        <dbReference type="ChEBI" id="CHEBI:29105"/>
        <label>1</label>
    </ligand>
</feature>
<dbReference type="InterPro" id="IPR041805">
    <property type="entry name" value="ASMase/PPN1_MPP"/>
</dbReference>
<dbReference type="Gene3D" id="3.60.21.10">
    <property type="match status" value="1"/>
</dbReference>
<dbReference type="PROSITE" id="PS50015">
    <property type="entry name" value="SAP_B"/>
    <property type="match status" value="1"/>
</dbReference>
<feature type="binding site" evidence="13">
    <location>
        <position position="463"/>
    </location>
    <ligand>
        <name>Zn(2+)</name>
        <dbReference type="ChEBI" id="CHEBI:29105"/>
        <label>2</label>
    </ligand>
</feature>
<evidence type="ECO:0000256" key="2">
    <source>
        <dbReference type="ARBA" id="ARBA00008234"/>
    </source>
</evidence>
<feature type="binding site" evidence="13">
    <location>
        <position position="465"/>
    </location>
    <ligand>
        <name>Zn(2+)</name>
        <dbReference type="ChEBI" id="CHEBI:29105"/>
        <label>1</label>
    </ligand>
</feature>
<dbReference type="InterPro" id="IPR011160">
    <property type="entry name" value="Sphingomy_PDE"/>
</dbReference>
<dbReference type="InterPro" id="IPR004843">
    <property type="entry name" value="Calcineurin-like_PHP"/>
</dbReference>
<feature type="disulfide bond" evidence="14">
    <location>
        <begin position="95"/>
        <end position="160"/>
    </location>
</feature>
<feature type="disulfide bond" evidence="14">
    <location>
        <begin position="231"/>
        <end position="253"/>
    </location>
</feature>
<reference evidence="16" key="1">
    <citation type="submission" date="2021-03" db="EMBL/GenBank/DDBJ databases">
        <authorList>
            <person name="Bekaert M."/>
        </authorList>
    </citation>
    <scope>NUCLEOTIDE SEQUENCE</scope>
</reference>
<dbReference type="CDD" id="cd00842">
    <property type="entry name" value="MPP_ASMase"/>
    <property type="match status" value="1"/>
</dbReference>
<feature type="binding site" evidence="13">
    <location>
        <position position="429"/>
    </location>
    <ligand>
        <name>Zn(2+)</name>
        <dbReference type="ChEBI" id="CHEBI:29105"/>
        <label>2</label>
    </ligand>
</feature>
<evidence type="ECO:0000313" key="17">
    <source>
        <dbReference type="Proteomes" id="UP000683360"/>
    </source>
</evidence>
<dbReference type="AlphaFoldDB" id="A0A8S3QKI8"/>
<dbReference type="GO" id="GO:0005615">
    <property type="term" value="C:extracellular space"/>
    <property type="evidence" value="ECO:0007669"/>
    <property type="project" value="TreeGrafter"/>
</dbReference>
<evidence type="ECO:0000256" key="6">
    <source>
        <dbReference type="ARBA" id="ARBA00022801"/>
    </source>
</evidence>
<dbReference type="GO" id="GO:0006685">
    <property type="term" value="P:sphingomyelin catabolic process"/>
    <property type="evidence" value="ECO:0007669"/>
    <property type="project" value="UniProtKB-UniRule"/>
</dbReference>
<feature type="binding site" evidence="13">
    <location>
        <position position="282"/>
    </location>
    <ligand>
        <name>Zn(2+)</name>
        <dbReference type="ChEBI" id="CHEBI:29105"/>
        <label>1</label>
    </ligand>
</feature>
<evidence type="ECO:0000256" key="7">
    <source>
        <dbReference type="ARBA" id="ARBA00022833"/>
    </source>
</evidence>
<dbReference type="SUPFAM" id="SSF56300">
    <property type="entry name" value="Metallo-dependent phosphatases"/>
    <property type="match status" value="1"/>
</dbReference>
<keyword evidence="5" id="KW-0732">Signal</keyword>
<keyword evidence="6 12" id="KW-0378">Hydrolase</keyword>
<evidence type="ECO:0000256" key="4">
    <source>
        <dbReference type="ARBA" id="ARBA00022723"/>
    </source>
</evidence>
<evidence type="ECO:0000256" key="9">
    <source>
        <dbReference type="ARBA" id="ARBA00023180"/>
    </source>
</evidence>
<dbReference type="GO" id="GO:0046872">
    <property type="term" value="F:metal ion binding"/>
    <property type="evidence" value="ECO:0007669"/>
    <property type="project" value="UniProtKB-KW"/>
</dbReference>
<keyword evidence="17" id="KW-1185">Reference proteome</keyword>
<dbReference type="GO" id="GO:0016798">
    <property type="term" value="F:hydrolase activity, acting on glycosyl bonds"/>
    <property type="evidence" value="ECO:0007669"/>
    <property type="project" value="UniProtKB-KW"/>
</dbReference>
<protein>
    <recommendedName>
        <fullName evidence="12">Sphingomyelin phosphodiesterase</fullName>
    </recommendedName>
</protein>
<keyword evidence="4 13" id="KW-0479">Metal-binding</keyword>
<keyword evidence="9" id="KW-0325">Glycoprotein</keyword>
<dbReference type="GO" id="GO:0046513">
    <property type="term" value="P:ceramide biosynthetic process"/>
    <property type="evidence" value="ECO:0007669"/>
    <property type="project" value="TreeGrafter"/>
</dbReference>
<comment type="function">
    <text evidence="12">Converts sphingomyelin to ceramide.</text>
</comment>
<feature type="binding site" evidence="13">
    <location>
        <position position="322"/>
    </location>
    <ligand>
        <name>Zn(2+)</name>
        <dbReference type="ChEBI" id="CHEBI:29105"/>
        <label>2</label>
    </ligand>
</feature>
<evidence type="ECO:0000256" key="3">
    <source>
        <dbReference type="ARBA" id="ARBA00022525"/>
    </source>
</evidence>
<dbReference type="EMBL" id="CAJPWZ010000471">
    <property type="protein sequence ID" value="CAG2194198.1"/>
    <property type="molecule type" value="Genomic_DNA"/>
</dbReference>
<keyword evidence="8 14" id="KW-1015">Disulfide bond</keyword>
<dbReference type="InterPro" id="IPR008139">
    <property type="entry name" value="SaposinB_dom"/>
</dbReference>
<feature type="disulfide bond" evidence="14">
    <location>
        <begin position="123"/>
        <end position="134"/>
    </location>
</feature>
<organism evidence="16 17">
    <name type="scientific">Mytilus edulis</name>
    <name type="common">Blue mussel</name>
    <dbReference type="NCBI Taxonomy" id="6550"/>
    <lineage>
        <taxon>Eukaryota</taxon>
        <taxon>Metazoa</taxon>
        <taxon>Spiralia</taxon>
        <taxon>Lophotrochozoa</taxon>
        <taxon>Mollusca</taxon>
        <taxon>Bivalvia</taxon>
        <taxon>Autobranchia</taxon>
        <taxon>Pteriomorphia</taxon>
        <taxon>Mytilida</taxon>
        <taxon>Mytiloidea</taxon>
        <taxon>Mytilidae</taxon>
        <taxon>Mytilinae</taxon>
        <taxon>Mytilus</taxon>
    </lineage>
</organism>
<gene>
    <name evidence="16" type="ORF">MEDL_9251</name>
</gene>
<comment type="subcellular location">
    <subcellularLocation>
        <location evidence="1">Secreted</location>
    </subcellularLocation>
</comment>
<dbReference type="PANTHER" id="PTHR10340:SF34">
    <property type="entry name" value="SPHINGOMYELIN PHOSPHODIESTERASE"/>
    <property type="match status" value="1"/>
</dbReference>
<dbReference type="GO" id="GO:0005764">
    <property type="term" value="C:lysosome"/>
    <property type="evidence" value="ECO:0007669"/>
    <property type="project" value="TreeGrafter"/>
</dbReference>
<dbReference type="GO" id="GO:0061750">
    <property type="term" value="F:acid sphingomyelin phosphodiesterase activity"/>
    <property type="evidence" value="ECO:0007669"/>
    <property type="project" value="TreeGrafter"/>
</dbReference>
<keyword evidence="3" id="KW-0964">Secreted</keyword>
<evidence type="ECO:0000256" key="10">
    <source>
        <dbReference type="ARBA" id="ARBA00023295"/>
    </source>
</evidence>
<dbReference type="Gene3D" id="1.10.225.10">
    <property type="entry name" value="Saposin-like"/>
    <property type="match status" value="1"/>
</dbReference>
<comment type="similarity">
    <text evidence="2 12">Belongs to the acid sphingomyelinase family.</text>
</comment>
<dbReference type="OrthoDB" id="282973at2759"/>
<evidence type="ECO:0000256" key="12">
    <source>
        <dbReference type="PIRNR" id="PIRNR000948"/>
    </source>
</evidence>
<dbReference type="Pfam" id="PF00149">
    <property type="entry name" value="Metallophos"/>
    <property type="match status" value="1"/>
</dbReference>
<evidence type="ECO:0000256" key="14">
    <source>
        <dbReference type="PIRSR" id="PIRSR000948-2"/>
    </source>
</evidence>
<keyword evidence="10 12" id="KW-0326">Glycosidase</keyword>
<evidence type="ECO:0000256" key="13">
    <source>
        <dbReference type="PIRSR" id="PIRSR000948-1"/>
    </source>
</evidence>
<evidence type="ECO:0000256" key="8">
    <source>
        <dbReference type="ARBA" id="ARBA00023157"/>
    </source>
</evidence>
<evidence type="ECO:0000256" key="11">
    <source>
        <dbReference type="ARBA" id="ARBA00047268"/>
    </source>
</evidence>
<sequence>MDEIEIRPSTHPPTPKKKLMRKEVLMYLMSLLDYLRKRFKPLHFSCHLGPILYNRYFDGTDSTHDSNTIIAGNIRLKPRIKIVCGNVENLNCEACKILVKRLQELVGRKAPEADIVKFAIEICEKYNIEDERVCQGIVRMFKDEFIGVIEKLALSPEEACGLVVGETCGKFYNPYDMWNITLPNVPKPPVQPHVLPQPGSPKLRILHLTDIHIDPQYLAGANAVCGEPLCCRIGDNMTAGANAAGKWGTLNNCDLPYVTLQSLFEYLRTIKDQFDYVMFTGDLPAHNVWNQSRSDITGAMELVTKMFLTYLPGKKIYNTLGNHESAPVNSFPPSYITGNDAETWLYNETAKLWKNWLPDDTMNDIKRAGYYTTIIQQGLRLVSLNMNYCNNQNWWLLINTTDPMGQLSWLMNVLQKAEDNKEKVHIIGHIIPGCGSCLKAWSWNYYKVINRYESTVTAQFFGHVHNETFTMFYDDVQFKRPTSVLYNPGSVTTFSNLNPGFRIYEVDGNYNGSSWYPLNYQNYYLNLTKVNKDNKPLWEPEYNAKADLGLKSLYPEDWDDLINRFKTNDTLFQRYYRYTQKLATAKICDTGCKSRLLCELKSGRSHDNATFCKDITGY</sequence>
<dbReference type="Proteomes" id="UP000683360">
    <property type="component" value="Unassembled WGS sequence"/>
</dbReference>
<feature type="domain" description="Saposin B-type" evidence="15">
    <location>
        <begin position="88"/>
        <end position="172"/>
    </location>
</feature>
<feature type="disulfide bond" evidence="14">
    <location>
        <begin position="389"/>
        <end position="437"/>
    </location>
</feature>
<keyword evidence="7 13" id="KW-0862">Zinc</keyword>
<comment type="catalytic activity">
    <reaction evidence="11">
        <text>a sphingomyelin + H2O = phosphocholine + an N-acylsphing-4-enine + H(+)</text>
        <dbReference type="Rhea" id="RHEA:19253"/>
        <dbReference type="ChEBI" id="CHEBI:15377"/>
        <dbReference type="ChEBI" id="CHEBI:15378"/>
        <dbReference type="ChEBI" id="CHEBI:17636"/>
        <dbReference type="ChEBI" id="CHEBI:52639"/>
        <dbReference type="ChEBI" id="CHEBI:295975"/>
        <dbReference type="EC" id="3.1.4.12"/>
    </reaction>
    <physiologicalReaction direction="left-to-right" evidence="11">
        <dbReference type="Rhea" id="RHEA:19254"/>
    </physiologicalReaction>
</comment>
<comment type="cofactor">
    <cofactor evidence="13">
        <name>Zn(2+)</name>
        <dbReference type="ChEBI" id="CHEBI:29105"/>
    </cofactor>
    <text evidence="13">Binds 2 Zn(2+) ions per subunit.</text>
</comment>
<feature type="disulfide bond" evidence="14">
    <location>
        <begin position="225"/>
        <end position="230"/>
    </location>
</feature>
<comment type="caution">
    <text evidence="16">The sequence shown here is derived from an EMBL/GenBank/DDBJ whole genome shotgun (WGS) entry which is preliminary data.</text>
</comment>
<dbReference type="GO" id="GO:0016020">
    <property type="term" value="C:membrane"/>
    <property type="evidence" value="ECO:0007669"/>
    <property type="project" value="GOC"/>
</dbReference>
<evidence type="ECO:0000259" key="15">
    <source>
        <dbReference type="PROSITE" id="PS50015"/>
    </source>
</evidence>
<dbReference type="InterPro" id="IPR045473">
    <property type="entry name" value="ASM_C"/>
</dbReference>
<dbReference type="PANTHER" id="PTHR10340">
    <property type="entry name" value="SPHINGOMYELIN PHOSPHODIESTERASE"/>
    <property type="match status" value="1"/>
</dbReference>
<dbReference type="InterPro" id="IPR011001">
    <property type="entry name" value="Saposin-like"/>
</dbReference>
<accession>A0A8S3QKI8</accession>
<dbReference type="SMART" id="SM00741">
    <property type="entry name" value="SapB"/>
    <property type="match status" value="1"/>
</dbReference>
<evidence type="ECO:0000313" key="16">
    <source>
        <dbReference type="EMBL" id="CAG2194198.1"/>
    </source>
</evidence>
<dbReference type="SUPFAM" id="SSF47862">
    <property type="entry name" value="Saposin"/>
    <property type="match status" value="1"/>
</dbReference>
<feature type="disulfide bond" evidence="14">
    <location>
        <begin position="598"/>
        <end position="612"/>
    </location>
</feature>
<name>A0A8S3QKI8_MYTED</name>
<proteinExistence type="inferred from homology"/>
<feature type="disulfide bond" evidence="14">
    <location>
        <begin position="588"/>
        <end position="592"/>
    </location>
</feature>
<dbReference type="PIRSF" id="PIRSF000948">
    <property type="entry name" value="Sphingomy_PDE"/>
    <property type="match status" value="1"/>
</dbReference>
<feature type="binding site" evidence="13">
    <location>
        <position position="212"/>
    </location>
    <ligand>
        <name>Zn(2+)</name>
        <dbReference type="ChEBI" id="CHEBI:29105"/>
        <label>1</label>
    </ligand>
</feature>